<keyword evidence="5 8" id="KW-0223">Dioxygenase</keyword>
<keyword evidence="11" id="KW-1185">Reference proteome</keyword>
<feature type="domain" description="VOC" evidence="9">
    <location>
        <begin position="14"/>
        <end position="129"/>
    </location>
</feature>
<dbReference type="InterPro" id="IPR044904">
    <property type="entry name" value="HPCD_C_sf"/>
</dbReference>
<evidence type="ECO:0000313" key="10">
    <source>
        <dbReference type="EMBL" id="MFD1534908.1"/>
    </source>
</evidence>
<dbReference type="InterPro" id="IPR050383">
    <property type="entry name" value="GlyoxalaseI/FosfomycinResist"/>
</dbReference>
<evidence type="ECO:0000259" key="9">
    <source>
        <dbReference type="PROSITE" id="PS51819"/>
    </source>
</evidence>
<evidence type="ECO:0000256" key="2">
    <source>
        <dbReference type="ARBA" id="ARBA00008784"/>
    </source>
</evidence>
<comment type="caution">
    <text evidence="10">The sequence shown here is derived from an EMBL/GenBank/DDBJ whole genome shotgun (WGS) entry which is preliminary data.</text>
</comment>
<dbReference type="InterPro" id="IPR037523">
    <property type="entry name" value="VOC_core"/>
</dbReference>
<dbReference type="NCBIfam" id="TIGR02295">
    <property type="entry name" value="HpaD"/>
    <property type="match status" value="1"/>
</dbReference>
<name>A0ABW4FWQ3_9PSEU</name>
<keyword evidence="6 8" id="KW-0560">Oxidoreductase</keyword>
<dbReference type="PANTHER" id="PTHR21366">
    <property type="entry name" value="GLYOXALASE FAMILY PROTEIN"/>
    <property type="match status" value="1"/>
</dbReference>
<keyword evidence="7 8" id="KW-0408">Iron</keyword>
<dbReference type="InterPro" id="IPR029068">
    <property type="entry name" value="Glyas_Bleomycin-R_OHBP_Dase"/>
</dbReference>
<dbReference type="InterPro" id="IPR004360">
    <property type="entry name" value="Glyas_Fos-R_dOase_dom"/>
</dbReference>
<reference evidence="11" key="1">
    <citation type="journal article" date="2019" name="Int. J. Syst. Evol. Microbiol.">
        <title>The Global Catalogue of Microorganisms (GCM) 10K type strain sequencing project: providing services to taxonomists for standard genome sequencing and annotation.</title>
        <authorList>
            <consortium name="The Broad Institute Genomics Platform"/>
            <consortium name="The Broad Institute Genome Sequencing Center for Infectious Disease"/>
            <person name="Wu L."/>
            <person name="Ma J."/>
        </authorList>
    </citation>
    <scope>NUCLEOTIDE SEQUENCE [LARGE SCALE GENOMIC DNA]</scope>
    <source>
        <strain evidence="11">JCM 12165</strain>
    </source>
</reference>
<dbReference type="EMBL" id="JBHUCP010000047">
    <property type="protein sequence ID" value="MFD1534908.1"/>
    <property type="molecule type" value="Genomic_DNA"/>
</dbReference>
<dbReference type="Pfam" id="PF00903">
    <property type="entry name" value="Glyoxalase"/>
    <property type="match status" value="2"/>
</dbReference>
<keyword evidence="4 8" id="KW-0058">Aromatic hydrocarbons catabolism</keyword>
<comment type="cofactor">
    <cofactor evidence="1 8">
        <name>Fe(2+)</name>
        <dbReference type="ChEBI" id="CHEBI:29033"/>
    </cofactor>
</comment>
<evidence type="ECO:0000256" key="1">
    <source>
        <dbReference type="ARBA" id="ARBA00001954"/>
    </source>
</evidence>
<organism evidence="10 11">
    <name type="scientific">Pseudonocardia aurantiaca</name>
    <dbReference type="NCBI Taxonomy" id="75290"/>
    <lineage>
        <taxon>Bacteria</taxon>
        <taxon>Bacillati</taxon>
        <taxon>Actinomycetota</taxon>
        <taxon>Actinomycetes</taxon>
        <taxon>Pseudonocardiales</taxon>
        <taxon>Pseudonocardiaceae</taxon>
        <taxon>Pseudonocardia</taxon>
    </lineage>
</organism>
<accession>A0ABW4FWQ3</accession>
<dbReference type="PROSITE" id="PS00082">
    <property type="entry name" value="EXTRADIOL_DIOXYGENAS"/>
    <property type="match status" value="1"/>
</dbReference>
<evidence type="ECO:0000256" key="5">
    <source>
        <dbReference type="ARBA" id="ARBA00022964"/>
    </source>
</evidence>
<dbReference type="GO" id="GO:0008687">
    <property type="term" value="F:3,4-dihydroxyphenylacetate 2,3-dioxygenase activity"/>
    <property type="evidence" value="ECO:0007669"/>
    <property type="project" value="UniProtKB-EC"/>
</dbReference>
<dbReference type="PROSITE" id="PS51819">
    <property type="entry name" value="VOC"/>
    <property type="match status" value="2"/>
</dbReference>
<evidence type="ECO:0000256" key="8">
    <source>
        <dbReference type="RuleBase" id="RU000683"/>
    </source>
</evidence>
<dbReference type="Proteomes" id="UP001597145">
    <property type="component" value="Unassembled WGS sequence"/>
</dbReference>
<dbReference type="InterPro" id="IPR000486">
    <property type="entry name" value="Xdiol_ring_cleave_dOase_1/2"/>
</dbReference>
<gene>
    <name evidence="10" type="primary">hpaD</name>
    <name evidence="10" type="ORF">ACFSCY_36395</name>
</gene>
<feature type="domain" description="VOC" evidence="9">
    <location>
        <begin position="150"/>
        <end position="269"/>
    </location>
</feature>
<dbReference type="Gene3D" id="4.10.1270.10">
    <property type="entry name" value="homoprotocatechuate 2,3-dioxygenase domains"/>
    <property type="match status" value="1"/>
</dbReference>
<evidence type="ECO:0000256" key="7">
    <source>
        <dbReference type="ARBA" id="ARBA00023004"/>
    </source>
</evidence>
<protein>
    <submittedName>
        <fullName evidence="10">3,4-dihydroxyphenylacetate 2,3-dioxygenase</fullName>
        <ecNumber evidence="10">1.13.11.15</ecNumber>
    </submittedName>
</protein>
<dbReference type="SUPFAM" id="SSF54593">
    <property type="entry name" value="Glyoxalase/Bleomycin resistance protein/Dihydroxybiphenyl dioxygenase"/>
    <property type="match status" value="1"/>
</dbReference>
<evidence type="ECO:0000256" key="4">
    <source>
        <dbReference type="ARBA" id="ARBA00022797"/>
    </source>
</evidence>
<comment type="similarity">
    <text evidence="2 8">Belongs to the extradiol ring-cleavage dioxygenase family.</text>
</comment>
<dbReference type="EC" id="1.13.11.15" evidence="10"/>
<sequence>MNRAVGPEPPDVVRSAYAQLVVTDLARARGFWVDLLGLHVEQEDAGTLCLRGYDELTHHNLVLVQGRQAALHHLAYRVRTPADVDKAEAYFRFHGHSVRRVTAGKGTPGVGDAVRVLDPLGFPVEFFHSIERGERLIQRYDLHRGAHIARLDHFNICTPDIPAAYAHYTALGFGCSETIEGDEHELYAAWMYRKQTVHDVAFTSGAGPRLHHLGMATHDSHQVLHVADVLGALNLQQHIERGPGRHGVSNAFYVYLRDPDGHRVEIYTSDYYTGDPDHQTYRWSVHDDRRRDFWGNAVIESWYKEATPVLDLDGAVQPTADTVLDESAVAAVPTVGADGLG</sequence>
<dbReference type="RefSeq" id="WP_343982739.1">
    <property type="nucleotide sequence ID" value="NZ_BAAAJG010000015.1"/>
</dbReference>
<dbReference type="Gene3D" id="3.10.180.10">
    <property type="entry name" value="2,3-Dihydroxybiphenyl 1,2-Dioxygenase, domain 1"/>
    <property type="match status" value="2"/>
</dbReference>
<keyword evidence="3" id="KW-0479">Metal-binding</keyword>
<proteinExistence type="inferred from homology"/>
<evidence type="ECO:0000256" key="6">
    <source>
        <dbReference type="ARBA" id="ARBA00023002"/>
    </source>
</evidence>
<evidence type="ECO:0000256" key="3">
    <source>
        <dbReference type="ARBA" id="ARBA00022723"/>
    </source>
</evidence>
<dbReference type="InterPro" id="IPR011981">
    <property type="entry name" value="DHPA_dOase_Mn/Fe"/>
</dbReference>
<evidence type="ECO:0000313" key="11">
    <source>
        <dbReference type="Proteomes" id="UP001597145"/>
    </source>
</evidence>